<dbReference type="RefSeq" id="WP_005351956.1">
    <property type="nucleotide sequence ID" value="NZ_AP022281.1"/>
</dbReference>
<feature type="binding site" evidence="3">
    <location>
        <begin position="179"/>
        <end position="181"/>
    </location>
    <ligand>
        <name>NAD(+)</name>
        <dbReference type="ChEBI" id="CHEBI:57540"/>
    </ligand>
</feature>
<dbReference type="GO" id="GO:0008270">
    <property type="term" value="F:zinc ion binding"/>
    <property type="evidence" value="ECO:0007669"/>
    <property type="project" value="UniProtKB-UniRule"/>
</dbReference>
<protein>
    <recommendedName>
        <fullName evidence="3">NAD-dependent protein deacylase</fullName>
        <ecNumber evidence="3">2.3.1.286</ecNumber>
    </recommendedName>
    <alternativeName>
        <fullName evidence="3">Regulatory protein SIR2 homolog</fullName>
    </alternativeName>
</protein>
<feature type="binding site" evidence="3">
    <location>
        <position position="223"/>
    </location>
    <ligand>
        <name>NAD(+)</name>
        <dbReference type="ChEBI" id="CHEBI:57540"/>
    </ligand>
</feature>
<evidence type="ECO:0000256" key="2">
    <source>
        <dbReference type="ARBA" id="ARBA00023027"/>
    </source>
</evidence>
<keyword evidence="7" id="KW-0012">Acyltransferase</keyword>
<accession>A0A165SKL4</accession>
<dbReference type="OMA" id="LIHMHGE"/>
<dbReference type="Proteomes" id="UP001204061">
    <property type="component" value="Unassembled WGS sequence"/>
</dbReference>
<dbReference type="GO" id="GO:0070403">
    <property type="term" value="F:NAD+ binding"/>
    <property type="evidence" value="ECO:0007669"/>
    <property type="project" value="UniProtKB-UniRule"/>
</dbReference>
<feature type="domain" description="Deacetylase sirtuin-type" evidence="5">
    <location>
        <begin position="1"/>
        <end position="237"/>
    </location>
</feature>
<comment type="similarity">
    <text evidence="3">Belongs to the sirtuin family. Class III subfamily.</text>
</comment>
<evidence type="ECO:0000313" key="6">
    <source>
        <dbReference type="EMBL" id="ANB51521.1"/>
    </source>
</evidence>
<comment type="catalytic activity">
    <reaction evidence="3">
        <text>N(6)-acetyl-L-lysyl-[protein] + NAD(+) + H2O = 2''-O-acetyl-ADP-D-ribose + nicotinamide + L-lysyl-[protein]</text>
        <dbReference type="Rhea" id="RHEA:43636"/>
        <dbReference type="Rhea" id="RHEA-COMP:9752"/>
        <dbReference type="Rhea" id="RHEA-COMP:10731"/>
        <dbReference type="ChEBI" id="CHEBI:15377"/>
        <dbReference type="ChEBI" id="CHEBI:17154"/>
        <dbReference type="ChEBI" id="CHEBI:29969"/>
        <dbReference type="ChEBI" id="CHEBI:57540"/>
        <dbReference type="ChEBI" id="CHEBI:61930"/>
        <dbReference type="ChEBI" id="CHEBI:83767"/>
        <dbReference type="EC" id="2.3.1.286"/>
    </reaction>
</comment>
<feature type="binding site" evidence="3">
    <location>
        <begin position="94"/>
        <end position="97"/>
    </location>
    <ligand>
        <name>NAD(+)</name>
        <dbReference type="ChEBI" id="CHEBI:57540"/>
    </ligand>
</feature>
<dbReference type="HAMAP" id="MF_01121">
    <property type="entry name" value="Sirtuin_ClassIII"/>
    <property type="match status" value="1"/>
</dbReference>
<keyword evidence="13" id="KW-1185">Reference proteome</keyword>
<dbReference type="InterPro" id="IPR029035">
    <property type="entry name" value="DHS-like_NAD/FAD-binding_dom"/>
</dbReference>
<proteinExistence type="inferred from homology"/>
<dbReference type="CDD" id="cd01412">
    <property type="entry name" value="SIRT5_Af1_CobB"/>
    <property type="match status" value="1"/>
</dbReference>
<dbReference type="GO" id="GO:0036055">
    <property type="term" value="F:protein-succinyllysine desuccinylase activity"/>
    <property type="evidence" value="ECO:0007669"/>
    <property type="project" value="UniProtKB-UniRule"/>
</dbReference>
<dbReference type="PROSITE" id="PS50305">
    <property type="entry name" value="SIRTUIN"/>
    <property type="match status" value="1"/>
</dbReference>
<keyword evidence="1 7" id="KW-0808">Transferase</keyword>
<dbReference type="EMBL" id="CABWLC010000008">
    <property type="protein sequence ID" value="VXA84097.1"/>
    <property type="molecule type" value="Genomic_DNA"/>
</dbReference>
<dbReference type="EMBL" id="JANLFC010000017">
    <property type="protein sequence ID" value="MCR4447942.1"/>
    <property type="molecule type" value="Genomic_DNA"/>
</dbReference>
<dbReference type="AlphaFoldDB" id="A0A165SKL4"/>
<dbReference type="EMBL" id="NQMC01000033">
    <property type="protein sequence ID" value="TYD43987.1"/>
    <property type="molecule type" value="Genomic_DNA"/>
</dbReference>
<dbReference type="InterPro" id="IPR026590">
    <property type="entry name" value="Ssirtuin_cat_dom"/>
</dbReference>
<evidence type="ECO:0000313" key="13">
    <source>
        <dbReference type="Proteomes" id="UP000323129"/>
    </source>
</evidence>
<dbReference type="InterPro" id="IPR003000">
    <property type="entry name" value="Sirtuin"/>
</dbReference>
<feature type="binding site" evidence="3">
    <location>
        <position position="139"/>
    </location>
    <ligand>
        <name>Zn(2+)</name>
        <dbReference type="ChEBI" id="CHEBI:29105"/>
    </ligand>
</feature>
<dbReference type="EMBL" id="CP014774">
    <property type="protein sequence ID" value="ANB51521.1"/>
    <property type="molecule type" value="Genomic_DNA"/>
</dbReference>
<evidence type="ECO:0000256" key="1">
    <source>
        <dbReference type="ARBA" id="ARBA00022679"/>
    </source>
</evidence>
<feature type="binding site" evidence="3">
    <location>
        <position position="60"/>
    </location>
    <ligand>
        <name>substrate</name>
    </ligand>
</feature>
<comment type="function">
    <text evidence="3">NAD-dependent lysine deacetylase and desuccinylase that specifically removes acetyl and succinyl groups on target proteins. Modulates the activities of several proteins which are inactive in their acylated form.</text>
</comment>
<evidence type="ECO:0000256" key="4">
    <source>
        <dbReference type="PROSITE-ProRule" id="PRU00236"/>
    </source>
</evidence>
<dbReference type="Proteomes" id="UP000309618">
    <property type="component" value="Unassembled WGS sequence"/>
</dbReference>
<feature type="binding site" evidence="3">
    <location>
        <begin position="13"/>
        <end position="32"/>
    </location>
    <ligand>
        <name>NAD(+)</name>
        <dbReference type="ChEBI" id="CHEBI:57540"/>
    </ligand>
</feature>
<comment type="catalytic activity">
    <reaction evidence="3">
        <text>N(6)-succinyl-L-lysyl-[protein] + NAD(+) + H2O = 2''-O-succinyl-ADP-D-ribose + nicotinamide + L-lysyl-[protein]</text>
        <dbReference type="Rhea" id="RHEA:47668"/>
        <dbReference type="Rhea" id="RHEA-COMP:9752"/>
        <dbReference type="Rhea" id="RHEA-COMP:11877"/>
        <dbReference type="ChEBI" id="CHEBI:15377"/>
        <dbReference type="ChEBI" id="CHEBI:17154"/>
        <dbReference type="ChEBI" id="CHEBI:29969"/>
        <dbReference type="ChEBI" id="CHEBI:57540"/>
        <dbReference type="ChEBI" id="CHEBI:87830"/>
        <dbReference type="ChEBI" id="CHEBI:87832"/>
    </reaction>
</comment>
<reference evidence="8 12" key="3">
    <citation type="submission" date="2019-04" db="EMBL/GenBank/DDBJ databases">
        <title>Comparative genomics of Aeromonas veronii strains pathogenic to fish.</title>
        <authorList>
            <person name="Cascarano M.C."/>
            <person name="Smyrli M."/>
            <person name="Katharios P."/>
        </authorList>
    </citation>
    <scope>NUCLEOTIDE SEQUENCE [LARGE SCALE GENOMIC DNA]</scope>
    <source>
        <strain evidence="8 12">XU1</strain>
    </source>
</reference>
<dbReference type="Proteomes" id="UP000076809">
    <property type="component" value="Chromosome"/>
</dbReference>
<reference evidence="6 11" key="1">
    <citation type="journal article" date="2016" name="J. Clin. Microbiol.">
        <title>Detection and Whole-Genome Sequencing of Carbapenemase-Producing Aeromonas hydrophila Isolates from Routine Perirectal Surveillance Culture.</title>
        <authorList>
            <person name="Hughes H.Y."/>
            <person name="Conlan S.P."/>
            <person name="Lau A.F."/>
            <person name="Dekker J.P."/>
            <person name="Michelin A.V."/>
            <person name="Youn J.H."/>
            <person name="Henderson D.K."/>
            <person name="Frank K.M."/>
            <person name="Segre J.A."/>
            <person name="Palmore T.N."/>
        </authorList>
    </citation>
    <scope>NUCLEOTIDE SEQUENCE [LARGE SCALE GENOMIC DNA]</scope>
    <source>
        <strain evidence="6 11">AVNIH1</strain>
    </source>
</reference>
<evidence type="ECO:0000313" key="11">
    <source>
        <dbReference type="Proteomes" id="UP000076809"/>
    </source>
</evidence>
<comment type="subcellular location">
    <subcellularLocation>
        <location evidence="3">Cytoplasm</location>
    </subcellularLocation>
</comment>
<reference evidence="9 13" key="2">
    <citation type="submission" date="2017-08" db="EMBL/GenBank/DDBJ databases">
        <title>Aeromonas veronii bv sobria strain NS22 whole genome sequencing.</title>
        <authorList>
            <person name="Katharios P."/>
            <person name="Ha V.Q."/>
            <person name="Smyrli M."/>
        </authorList>
    </citation>
    <scope>NUCLEOTIDE SEQUENCE [LARGE SCALE GENOMIC DNA]</scope>
    <source>
        <strain evidence="9 13">NS22</strain>
    </source>
</reference>
<feature type="binding site" evidence="3">
    <location>
        <begin position="205"/>
        <end position="207"/>
    </location>
    <ligand>
        <name>NAD(+)</name>
        <dbReference type="ChEBI" id="CHEBI:57540"/>
    </ligand>
</feature>
<organism evidence="10 14">
    <name type="scientific">Aeromonas veronii</name>
    <dbReference type="NCBI Taxonomy" id="654"/>
    <lineage>
        <taxon>Bacteria</taxon>
        <taxon>Pseudomonadati</taxon>
        <taxon>Pseudomonadota</taxon>
        <taxon>Gammaproteobacteria</taxon>
        <taxon>Aeromonadales</taxon>
        <taxon>Aeromonadaceae</taxon>
        <taxon>Aeromonas</taxon>
    </lineage>
</organism>
<name>A0A165SKL4_AERVE</name>
<keyword evidence="3" id="KW-0963">Cytoplasm</keyword>
<dbReference type="PANTHER" id="PTHR11085">
    <property type="entry name" value="NAD-DEPENDENT PROTEIN DEACYLASE SIRTUIN-5, MITOCHONDRIAL-RELATED"/>
    <property type="match status" value="1"/>
</dbReference>
<dbReference type="GO" id="GO:0017136">
    <property type="term" value="F:histone deacetylase activity, NAD-dependent"/>
    <property type="evidence" value="ECO:0007669"/>
    <property type="project" value="TreeGrafter"/>
</dbReference>
<dbReference type="Gene3D" id="3.30.1600.10">
    <property type="entry name" value="SIR2/SIRT2 'Small Domain"/>
    <property type="match status" value="1"/>
</dbReference>
<comment type="cofactor">
    <cofactor evidence="3">
        <name>Zn(2+)</name>
        <dbReference type="ChEBI" id="CHEBI:29105"/>
    </cofactor>
    <text evidence="3">Binds 1 zinc ion per subunit.</text>
</comment>
<dbReference type="EC" id="2.3.1.286" evidence="3"/>
<dbReference type="InterPro" id="IPR026591">
    <property type="entry name" value="Sirtuin_cat_small_dom_sf"/>
</dbReference>
<dbReference type="InterPro" id="IPR050134">
    <property type="entry name" value="NAD-dep_sirtuin_deacylases"/>
</dbReference>
<evidence type="ECO:0000313" key="10">
    <source>
        <dbReference type="EMBL" id="VXA84097.1"/>
    </source>
</evidence>
<dbReference type="GO" id="GO:0005737">
    <property type="term" value="C:cytoplasm"/>
    <property type="evidence" value="ECO:0007669"/>
    <property type="project" value="UniProtKB-SubCell"/>
</dbReference>
<accession>A0A653KYI4</accession>
<sequence>MAQSYKHIVILTGAGISAESGIKTFRACDGLWEEHKVEDVATPEGYARDPELVLRFYNSRRKQLQQPQVHPNPAHYALARLERLLPGTVTLVTQNIDNLHESAGSKNLIHMHGELLKARCPESGQVIEWRGDLHQDELCSCCQFPQPMRPHVVWFGEMPLGLDRIYSALAQCDLFISIGTSGAVYPAAGFVHEAGLNGAHTIELNLEPSEVGSQFDEKRYGPASLLVPAYVDELLEACGIHQPRQVEGHNWMEMRGP</sequence>
<dbReference type="Proteomes" id="UP000323129">
    <property type="component" value="Unassembled WGS sequence"/>
</dbReference>
<keyword evidence="2 3" id="KW-0520">NAD</keyword>
<dbReference type="GO" id="GO:0036054">
    <property type="term" value="F:protein-malonyllysine demalonylase activity"/>
    <property type="evidence" value="ECO:0007669"/>
    <property type="project" value="InterPro"/>
</dbReference>
<dbReference type="EMBL" id="SSUX01000007">
    <property type="protein sequence ID" value="THJ45237.1"/>
    <property type="molecule type" value="Genomic_DNA"/>
</dbReference>
<dbReference type="SUPFAM" id="SSF52467">
    <property type="entry name" value="DHS-like NAD/FAD-binding domain"/>
    <property type="match status" value="1"/>
</dbReference>
<comment type="caution">
    <text evidence="3 4">Lacks conserved residue(s) required for the propagation of feature annotation.</text>
</comment>
<evidence type="ECO:0000259" key="5">
    <source>
        <dbReference type="PROSITE" id="PS50305"/>
    </source>
</evidence>
<evidence type="ECO:0000313" key="14">
    <source>
        <dbReference type="Proteomes" id="UP000439123"/>
    </source>
</evidence>
<dbReference type="InterPro" id="IPR027546">
    <property type="entry name" value="Sirtuin_class_III"/>
</dbReference>
<evidence type="ECO:0000313" key="9">
    <source>
        <dbReference type="EMBL" id="TYD43987.1"/>
    </source>
</evidence>
<comment type="domain">
    <text evidence="3">2 residues (Tyr-57 and Arg-60) present in a large hydrophobic pocket are probably involved in substrate specificity. They are important for desuccinylation activity, but dispensable for deacetylation activity.</text>
</comment>
<gene>
    <name evidence="3 10" type="primary">cobB</name>
    <name evidence="10" type="ORF">AERO8C_160250</name>
    <name evidence="9" type="ORF">CJF24_12425</name>
    <name evidence="8" type="ORF">E8Q35_11640</name>
    <name evidence="7" type="ORF">NS965_06040</name>
    <name evidence="6" type="ORF">WM43_01920</name>
</gene>
<feature type="binding site" evidence="3">
    <location>
        <position position="57"/>
    </location>
    <ligand>
        <name>substrate</name>
    </ligand>
</feature>
<dbReference type="Proteomes" id="UP000439123">
    <property type="component" value="Unassembled WGS sequence"/>
</dbReference>
<dbReference type="Gene3D" id="3.40.50.1220">
    <property type="entry name" value="TPP-binding domain"/>
    <property type="match status" value="1"/>
</dbReference>
<feature type="active site" description="Proton acceptor" evidence="3">
    <location>
        <position position="112"/>
    </location>
</feature>
<evidence type="ECO:0000313" key="12">
    <source>
        <dbReference type="Proteomes" id="UP000309618"/>
    </source>
</evidence>
<dbReference type="NCBIfam" id="NF001755">
    <property type="entry name" value="PRK00481.1-5"/>
    <property type="match status" value="1"/>
</dbReference>
<dbReference type="PANTHER" id="PTHR11085:SF4">
    <property type="entry name" value="NAD-DEPENDENT PROTEIN DEACYLASE"/>
    <property type="match status" value="1"/>
</dbReference>
<evidence type="ECO:0000256" key="3">
    <source>
        <dbReference type="HAMAP-Rule" id="MF_01121"/>
    </source>
</evidence>
<keyword evidence="3" id="KW-0862">Zinc</keyword>
<reference evidence="10 14" key="4">
    <citation type="submission" date="2019-10" db="EMBL/GenBank/DDBJ databases">
        <authorList>
            <person name="Karimi E."/>
        </authorList>
    </citation>
    <scope>NUCLEOTIDE SEQUENCE [LARGE SCALE GENOMIC DNA]</scope>
    <source>
        <strain evidence="10">Aeromonas sp. 8C</strain>
    </source>
</reference>
<dbReference type="Pfam" id="PF02146">
    <property type="entry name" value="SIR2"/>
    <property type="match status" value="1"/>
</dbReference>
<dbReference type="STRING" id="654.AMS64_09360"/>
<evidence type="ECO:0000313" key="7">
    <source>
        <dbReference type="EMBL" id="MCR4447942.1"/>
    </source>
</evidence>
<evidence type="ECO:0000313" key="8">
    <source>
        <dbReference type="EMBL" id="THJ45237.1"/>
    </source>
</evidence>
<keyword evidence="3" id="KW-0479">Metal-binding</keyword>
<reference evidence="7" key="5">
    <citation type="submission" date="2022-08" db="EMBL/GenBank/DDBJ databases">
        <title>A global survey of hypervirulent Aeromonas hydrophila identified this emerging pathogen in farmed fish in the lower Mekong River basin.</title>
        <authorList>
            <person name="Xu T."/>
            <person name="Rasmussen-Ivey C.R."/>
            <person name="Moen F.S."/>
            <person name="Fernandez Bravo A."/>
            <person name="Lamy B."/>
            <person name="Beaz-Hidalgo R."/>
            <person name="Khan C.D."/>
            <person name="Castro Escarpulli G."/>
            <person name="Yasin I.S.M."/>
            <person name="Figueras M.J."/>
            <person name="Azzam Sayuti M."/>
            <person name="Karim M.M."/>
            <person name="Alam K.M."/>
            <person name="Le T.T.T."/>
            <person name="Thao N.H.P."/>
            <person name="Addo S."/>
            <person name="Duodu S."/>
            <person name="Ali S."/>
            <person name="Mey S."/>
            <person name="Somony T."/>
            <person name="Liles M.R."/>
        </authorList>
    </citation>
    <scope>NUCLEOTIDE SEQUENCE</scope>
    <source>
        <strain evidence="7">0.14</strain>
    </source>
</reference>
<feature type="binding site" evidence="3">
    <location>
        <position position="120"/>
    </location>
    <ligand>
        <name>Zn(2+)</name>
        <dbReference type="ChEBI" id="CHEBI:29105"/>
    </ligand>
</feature>